<feature type="non-terminal residue" evidence="3">
    <location>
        <position position="1"/>
    </location>
</feature>
<organism evidence="3">
    <name type="scientific">Graphocephala atropunctata</name>
    <dbReference type="NCBI Taxonomy" id="36148"/>
    <lineage>
        <taxon>Eukaryota</taxon>
        <taxon>Metazoa</taxon>
        <taxon>Ecdysozoa</taxon>
        <taxon>Arthropoda</taxon>
        <taxon>Hexapoda</taxon>
        <taxon>Insecta</taxon>
        <taxon>Pterygota</taxon>
        <taxon>Neoptera</taxon>
        <taxon>Paraneoptera</taxon>
        <taxon>Hemiptera</taxon>
        <taxon>Auchenorrhyncha</taxon>
        <taxon>Membracoidea</taxon>
        <taxon>Cicadellidae</taxon>
        <taxon>Cicadellinae</taxon>
        <taxon>Cicadellini</taxon>
        <taxon>Graphocephala</taxon>
    </lineage>
</organism>
<feature type="non-terminal residue" evidence="3">
    <location>
        <position position="204"/>
    </location>
</feature>
<dbReference type="AlphaFoldDB" id="A0A1B6MKI0"/>
<evidence type="ECO:0000313" key="3">
    <source>
        <dbReference type="EMBL" id="JAT36403.1"/>
    </source>
</evidence>
<name>A0A1B6MKI0_9HEMI</name>
<feature type="compositionally biased region" description="Polar residues" evidence="1">
    <location>
        <begin position="13"/>
        <end position="27"/>
    </location>
</feature>
<protein>
    <recommendedName>
        <fullName evidence="2">Phospholipase A2-like domain-containing protein</fullName>
    </recommendedName>
</protein>
<proteinExistence type="predicted"/>
<gene>
    <name evidence="3" type="ORF">g.11827</name>
</gene>
<dbReference type="InterPro" id="IPR013607">
    <property type="entry name" value="Phospholipase_A2-like"/>
</dbReference>
<accession>A0A1B6MKI0</accession>
<feature type="domain" description="Phospholipase A2-like" evidence="2">
    <location>
        <begin position="98"/>
        <end position="142"/>
    </location>
</feature>
<reference evidence="3" key="1">
    <citation type="submission" date="2015-11" db="EMBL/GenBank/DDBJ databases">
        <title>De novo transcriptome assembly of four potential Pierce s Disease insect vectors from Arizona vineyards.</title>
        <authorList>
            <person name="Tassone E.E."/>
        </authorList>
    </citation>
    <scope>NUCLEOTIDE SEQUENCE</scope>
</reference>
<sequence>YESTPKKKEDASHNNTSKNNLKTSHCLKSNLEKNSRLGQKSDFGSLNKIGIKRKPSTKRNEEVFKIGINSSQKSRSLSSLDKAVKKEKVKEQNSLISDYTLPGFHYLGPGGKSDNGPPTNPIDAIAMQHDFAYDRVMDEFRRSRDAKWGIKEIRRADYKLLHDMLKTKAGPGMEALGKTAGILGIGMKVGVEKCLGRTLYPDFE</sequence>
<evidence type="ECO:0000259" key="2">
    <source>
        <dbReference type="Pfam" id="PF08398"/>
    </source>
</evidence>
<evidence type="ECO:0000256" key="1">
    <source>
        <dbReference type="SAM" id="MobiDB-lite"/>
    </source>
</evidence>
<feature type="region of interest" description="Disordered" evidence="1">
    <location>
        <begin position="1"/>
        <end position="56"/>
    </location>
</feature>
<dbReference type="Pfam" id="PF08398">
    <property type="entry name" value="Phospholip_A2_4"/>
    <property type="match status" value="1"/>
</dbReference>
<feature type="compositionally biased region" description="Basic and acidic residues" evidence="1">
    <location>
        <begin position="1"/>
        <end position="12"/>
    </location>
</feature>
<dbReference type="GO" id="GO:0005198">
    <property type="term" value="F:structural molecule activity"/>
    <property type="evidence" value="ECO:0007669"/>
    <property type="project" value="InterPro"/>
</dbReference>
<dbReference type="EMBL" id="GEBQ01003574">
    <property type="protein sequence ID" value="JAT36403.1"/>
    <property type="molecule type" value="Transcribed_RNA"/>
</dbReference>